<dbReference type="RefSeq" id="WP_189070187.1">
    <property type="nucleotide sequence ID" value="NZ_BMPE01000014.1"/>
</dbReference>
<proteinExistence type="inferred from homology"/>
<gene>
    <name evidence="3" type="ORF">GCM10010844_34230</name>
</gene>
<dbReference type="EMBL" id="BMPE01000014">
    <property type="protein sequence ID" value="GGL12648.1"/>
    <property type="molecule type" value="Genomic_DNA"/>
</dbReference>
<accession>A0ABQ2FP05</accession>
<comment type="similarity">
    <text evidence="1">Belongs to the barstar family.</text>
</comment>
<keyword evidence="4" id="KW-1185">Reference proteome</keyword>
<evidence type="ECO:0000259" key="2">
    <source>
        <dbReference type="Pfam" id="PF01337"/>
    </source>
</evidence>
<name>A0ABQ2FP05_9DEIO</name>
<dbReference type="InterPro" id="IPR000468">
    <property type="entry name" value="Barstar"/>
</dbReference>
<organism evidence="3 4">
    <name type="scientific">Deinococcus radiotolerans</name>
    <dbReference type="NCBI Taxonomy" id="1309407"/>
    <lineage>
        <taxon>Bacteria</taxon>
        <taxon>Thermotogati</taxon>
        <taxon>Deinococcota</taxon>
        <taxon>Deinococci</taxon>
        <taxon>Deinococcales</taxon>
        <taxon>Deinococcaceae</taxon>
        <taxon>Deinococcus</taxon>
    </lineage>
</organism>
<dbReference type="InterPro" id="IPR035905">
    <property type="entry name" value="Barstar-like_sf"/>
</dbReference>
<evidence type="ECO:0000256" key="1">
    <source>
        <dbReference type="ARBA" id="ARBA00006845"/>
    </source>
</evidence>
<sequence length="92" mass="10290">MTARTVTVNCAAVQDETEFWAAFMRDVPDIHPGFGRNLAAFRDALWGGPGWPDAHEVRFTNSESLGSLRGDTFKQCLEEIAREVNAMRLVFS</sequence>
<dbReference type="Gene3D" id="3.30.370.10">
    <property type="entry name" value="Barstar-like"/>
    <property type="match status" value="1"/>
</dbReference>
<dbReference type="Proteomes" id="UP000604341">
    <property type="component" value="Unassembled WGS sequence"/>
</dbReference>
<protein>
    <recommendedName>
        <fullName evidence="2">Barstar (barnase inhibitor) domain-containing protein</fullName>
    </recommendedName>
</protein>
<dbReference type="SUPFAM" id="SSF52038">
    <property type="entry name" value="Barstar-related"/>
    <property type="match status" value="1"/>
</dbReference>
<reference evidence="4" key="1">
    <citation type="journal article" date="2019" name="Int. J. Syst. Evol. Microbiol.">
        <title>The Global Catalogue of Microorganisms (GCM) 10K type strain sequencing project: providing services to taxonomists for standard genome sequencing and annotation.</title>
        <authorList>
            <consortium name="The Broad Institute Genomics Platform"/>
            <consortium name="The Broad Institute Genome Sequencing Center for Infectious Disease"/>
            <person name="Wu L."/>
            <person name="Ma J."/>
        </authorList>
    </citation>
    <scope>NUCLEOTIDE SEQUENCE [LARGE SCALE GENOMIC DNA]</scope>
    <source>
        <strain evidence="4">JCM 19173</strain>
    </source>
</reference>
<evidence type="ECO:0000313" key="3">
    <source>
        <dbReference type="EMBL" id="GGL12648.1"/>
    </source>
</evidence>
<comment type="caution">
    <text evidence="3">The sequence shown here is derived from an EMBL/GenBank/DDBJ whole genome shotgun (WGS) entry which is preliminary data.</text>
</comment>
<feature type="domain" description="Barstar (barnase inhibitor)" evidence="2">
    <location>
        <begin position="4"/>
        <end position="86"/>
    </location>
</feature>
<evidence type="ECO:0000313" key="4">
    <source>
        <dbReference type="Proteomes" id="UP000604341"/>
    </source>
</evidence>
<dbReference type="Pfam" id="PF01337">
    <property type="entry name" value="Barstar"/>
    <property type="match status" value="1"/>
</dbReference>